<dbReference type="InterPro" id="IPR046167">
    <property type="entry name" value="DUF6169"/>
</dbReference>
<dbReference type="AlphaFoldDB" id="A0A418M978"/>
<dbReference type="OrthoDB" id="955741at2"/>
<protein>
    <submittedName>
        <fullName evidence="1">Uncharacterized protein</fullName>
    </submittedName>
</protein>
<accession>A0A418M978</accession>
<proteinExistence type="predicted"/>
<dbReference type="EMBL" id="QXED01000004">
    <property type="protein sequence ID" value="RIV22633.1"/>
    <property type="molecule type" value="Genomic_DNA"/>
</dbReference>
<keyword evidence="2" id="KW-1185">Reference proteome</keyword>
<evidence type="ECO:0000313" key="2">
    <source>
        <dbReference type="Proteomes" id="UP000283523"/>
    </source>
</evidence>
<dbReference type="RefSeq" id="WP_119668816.1">
    <property type="nucleotide sequence ID" value="NZ_QXED01000004.1"/>
</dbReference>
<dbReference type="Pfam" id="PF19666">
    <property type="entry name" value="DUF6169"/>
    <property type="match status" value="1"/>
</dbReference>
<name>A0A418M978_9BACT</name>
<sequence length="169" mass="19770">MPNREAPAYEFEALGGSNNVYAFVSINDVGYEVRFKPSGYLLPDPVLSDYVYEMVIDLVYNPFTPELPPVDERISTTIALIVHDFFQVRERGMIYICDDSDSRAYARKRLFDRWYNQHIKVGARFTRYEFPIEIDDDGTVYFAALICRLDNPYQVEMYMAFRRLALGEK</sequence>
<reference evidence="1 2" key="1">
    <citation type="submission" date="2018-08" db="EMBL/GenBank/DDBJ databases">
        <title>Fibrisoma montanum sp. nov., isolated from Danxia mountain soil.</title>
        <authorList>
            <person name="Huang Y."/>
        </authorList>
    </citation>
    <scope>NUCLEOTIDE SEQUENCE [LARGE SCALE GENOMIC DNA]</scope>
    <source>
        <strain evidence="1 2">HYT19</strain>
    </source>
</reference>
<dbReference type="Proteomes" id="UP000283523">
    <property type="component" value="Unassembled WGS sequence"/>
</dbReference>
<organism evidence="1 2">
    <name type="scientific">Fibrisoma montanum</name>
    <dbReference type="NCBI Taxonomy" id="2305895"/>
    <lineage>
        <taxon>Bacteria</taxon>
        <taxon>Pseudomonadati</taxon>
        <taxon>Bacteroidota</taxon>
        <taxon>Cytophagia</taxon>
        <taxon>Cytophagales</taxon>
        <taxon>Spirosomataceae</taxon>
        <taxon>Fibrisoma</taxon>
    </lineage>
</organism>
<evidence type="ECO:0000313" key="1">
    <source>
        <dbReference type="EMBL" id="RIV22633.1"/>
    </source>
</evidence>
<gene>
    <name evidence="1" type="ORF">DYU11_16630</name>
</gene>
<comment type="caution">
    <text evidence="1">The sequence shown here is derived from an EMBL/GenBank/DDBJ whole genome shotgun (WGS) entry which is preliminary data.</text>
</comment>